<dbReference type="EMBL" id="CP142732">
    <property type="protein sequence ID" value="WUR04208.1"/>
    <property type="molecule type" value="Genomic_DNA"/>
</dbReference>
<dbReference type="AlphaFoldDB" id="A0AAX4JEE6"/>
<gene>
    <name evidence="2" type="ORF">VNE69_07274</name>
</gene>
<name>A0AAX4JEE6_9MICR</name>
<accession>A0AAX4JEE6</accession>
<dbReference type="Proteomes" id="UP001334084">
    <property type="component" value="Chromosome 7"/>
</dbReference>
<keyword evidence="3" id="KW-1185">Reference proteome</keyword>
<dbReference type="GeneID" id="90542030"/>
<sequence>MKIMIVHIFINLITGYYLRLIPYCDQQKMTGAPTARYFNRNVHTSFEGSLGFTTDLRTCIPRMKKPVQAPQKMIKSKKIVGIPIQKNIMKPQMPKKNIKQKIQPKIVKPVQYYVQPQVVTPKYQKPATSTSKVFTTNQQLINVLPVRYVEQSTKTPSTKQKKKSAKTPTNNVVALPPSPPINIPPIQPLSQIQPILPPQILQLQPISPIQPPQIQPISPIRFPQIPSMPQNCVDLQQNTGKESANCYSSSSSSNIKVSENYKKENSSFISLRNLCNMKIVPFFMECDPYKLHTIRINSSSFHISSDLIGNILKNNGITDKELISKSTGLSLEEIRRISILLDEITPQAYNLKDEIINCFKNKDTGEYTCTHLKCQNGICKESNNEPEPQYKQNKYNILNINLPIINEDESYVKNTITIETIKTKDKTLIESENKYEEEPKEQYKKPKYLPYMEFEEDKNKNTVEIDGVEPENQQTNEEETNEDIKNEDSARTLVNKIFYADRQRNKIFDILSNENENIGGDQCDTSDPNYNSKECVKVVRMSDLMRGRYLDPCLEMFKNKINKISEGNFAYCSLTEPSNYENGDSMLYLSELI</sequence>
<organism evidence="2 3">
    <name type="scientific">Vairimorpha necatrix</name>
    <dbReference type="NCBI Taxonomy" id="6039"/>
    <lineage>
        <taxon>Eukaryota</taxon>
        <taxon>Fungi</taxon>
        <taxon>Fungi incertae sedis</taxon>
        <taxon>Microsporidia</taxon>
        <taxon>Nosematidae</taxon>
        <taxon>Vairimorpha</taxon>
    </lineage>
</organism>
<evidence type="ECO:0000313" key="2">
    <source>
        <dbReference type="EMBL" id="WUR04208.1"/>
    </source>
</evidence>
<proteinExistence type="predicted"/>
<reference evidence="2" key="1">
    <citation type="journal article" date="2024" name="BMC Genomics">
        <title>Functional annotation of a divergent genome using sequence and structure-based similarity.</title>
        <authorList>
            <person name="Svedberg D."/>
            <person name="Winiger R.R."/>
            <person name="Berg A."/>
            <person name="Sharma H."/>
            <person name="Tellgren-Roth C."/>
            <person name="Debrunner-Vossbrinck B.A."/>
            <person name="Vossbrinck C.R."/>
            <person name="Barandun J."/>
        </authorList>
    </citation>
    <scope>NUCLEOTIDE SEQUENCE</scope>
    <source>
        <strain evidence="2">Illinois isolate</strain>
    </source>
</reference>
<evidence type="ECO:0000313" key="3">
    <source>
        <dbReference type="Proteomes" id="UP001334084"/>
    </source>
</evidence>
<evidence type="ECO:0000256" key="1">
    <source>
        <dbReference type="SAM" id="MobiDB-lite"/>
    </source>
</evidence>
<dbReference type="KEGG" id="vnx:VNE69_07274"/>
<feature type="region of interest" description="Disordered" evidence="1">
    <location>
        <begin position="151"/>
        <end position="179"/>
    </location>
</feature>
<protein>
    <submittedName>
        <fullName evidence="2">Uncharacterized protein</fullName>
    </submittedName>
</protein>
<dbReference type="RefSeq" id="XP_065330353.1">
    <property type="nucleotide sequence ID" value="XM_065474281.1"/>
</dbReference>